<reference evidence="1" key="1">
    <citation type="journal article" date="2015" name="Nature">
        <title>Complex archaea that bridge the gap between prokaryotes and eukaryotes.</title>
        <authorList>
            <person name="Spang A."/>
            <person name="Saw J.H."/>
            <person name="Jorgensen S.L."/>
            <person name="Zaremba-Niedzwiedzka K."/>
            <person name="Martijn J."/>
            <person name="Lind A.E."/>
            <person name="van Eijk R."/>
            <person name="Schleper C."/>
            <person name="Guy L."/>
            <person name="Ettema T.J."/>
        </authorList>
    </citation>
    <scope>NUCLEOTIDE SEQUENCE</scope>
</reference>
<proteinExistence type="predicted"/>
<sequence length="137" mass="14671">MSKKNKGIIKRYRPDGFDSLIPGLVEDCMKAGGIEVDDSTREKSEAFIRYCIGVGADSMLEGIRAYGADALIRGRKILFVLSKIAVPGRPQYRDAGMSFRDNAGYSGPGRVCFVPADKEIIKLPPGSLSGGGNGGKK</sequence>
<evidence type="ECO:0000313" key="1">
    <source>
        <dbReference type="EMBL" id="KKL26795.1"/>
    </source>
</evidence>
<gene>
    <name evidence="1" type="ORF">LCGC14_2391660</name>
</gene>
<dbReference type="AlphaFoldDB" id="A0A0F9BY06"/>
<accession>A0A0F9BY06</accession>
<dbReference type="EMBL" id="LAZR01035705">
    <property type="protein sequence ID" value="KKL26795.1"/>
    <property type="molecule type" value="Genomic_DNA"/>
</dbReference>
<comment type="caution">
    <text evidence="1">The sequence shown here is derived from an EMBL/GenBank/DDBJ whole genome shotgun (WGS) entry which is preliminary data.</text>
</comment>
<name>A0A0F9BY06_9ZZZZ</name>
<protein>
    <submittedName>
        <fullName evidence="1">Uncharacterized protein</fullName>
    </submittedName>
</protein>
<organism evidence="1">
    <name type="scientific">marine sediment metagenome</name>
    <dbReference type="NCBI Taxonomy" id="412755"/>
    <lineage>
        <taxon>unclassified sequences</taxon>
        <taxon>metagenomes</taxon>
        <taxon>ecological metagenomes</taxon>
    </lineage>
</organism>